<gene>
    <name evidence="2" type="ORF">LCGC14_2599620</name>
</gene>
<dbReference type="PANTHER" id="PTHR46417:SF1">
    <property type="entry name" value="TRNA (GUANINE-N(1)-)-METHYLTRANSFERASE"/>
    <property type="match status" value="1"/>
</dbReference>
<sequence length="129" mass="14211">MIFDILTLFPEIFKGYLESSIIGRAVTKGFITVNLVNIRDYALDKHRSCDDYTYGGGAGMVLKPEPLAGALNAVGVAPDRSESGRRKRCIYLTPSGSLLDQKKVEGLAEEKELVLICGRYEGVDQRILD</sequence>
<dbReference type="Gene3D" id="3.40.1280.10">
    <property type="match status" value="1"/>
</dbReference>
<feature type="domain" description="tRNA methyltransferase TRMD/TRM10-type" evidence="1">
    <location>
        <begin position="1"/>
        <end position="129"/>
    </location>
</feature>
<dbReference type="InterPro" id="IPR029028">
    <property type="entry name" value="Alpha/beta_knot_MTases"/>
</dbReference>
<evidence type="ECO:0000313" key="2">
    <source>
        <dbReference type="EMBL" id="KKL06076.1"/>
    </source>
</evidence>
<dbReference type="PANTHER" id="PTHR46417">
    <property type="entry name" value="TRNA (GUANINE-N(1)-)-METHYLTRANSFERASE"/>
    <property type="match status" value="1"/>
</dbReference>
<dbReference type="GO" id="GO:0005829">
    <property type="term" value="C:cytosol"/>
    <property type="evidence" value="ECO:0007669"/>
    <property type="project" value="TreeGrafter"/>
</dbReference>
<dbReference type="InterPro" id="IPR029026">
    <property type="entry name" value="tRNA_m1G_MTases_N"/>
</dbReference>
<name>A0A0F9CK33_9ZZZZ</name>
<feature type="non-terminal residue" evidence="2">
    <location>
        <position position="129"/>
    </location>
</feature>
<dbReference type="Pfam" id="PF01746">
    <property type="entry name" value="tRNA_m1G_MT"/>
    <property type="match status" value="1"/>
</dbReference>
<dbReference type="AlphaFoldDB" id="A0A0F9CK33"/>
<dbReference type="InterPro" id="IPR016009">
    <property type="entry name" value="tRNA_MeTrfase_TRMD/TRM10"/>
</dbReference>
<organism evidence="2">
    <name type="scientific">marine sediment metagenome</name>
    <dbReference type="NCBI Taxonomy" id="412755"/>
    <lineage>
        <taxon>unclassified sequences</taxon>
        <taxon>metagenomes</taxon>
        <taxon>ecological metagenomes</taxon>
    </lineage>
</organism>
<dbReference type="SUPFAM" id="SSF75217">
    <property type="entry name" value="alpha/beta knot"/>
    <property type="match status" value="1"/>
</dbReference>
<proteinExistence type="predicted"/>
<dbReference type="GO" id="GO:0002939">
    <property type="term" value="P:tRNA N1-guanine methylation"/>
    <property type="evidence" value="ECO:0007669"/>
    <property type="project" value="TreeGrafter"/>
</dbReference>
<evidence type="ECO:0000259" key="1">
    <source>
        <dbReference type="Pfam" id="PF01746"/>
    </source>
</evidence>
<dbReference type="InterPro" id="IPR002649">
    <property type="entry name" value="tRNA_m1G_MeTrfase_TrmD"/>
</dbReference>
<dbReference type="EMBL" id="LAZR01043860">
    <property type="protein sequence ID" value="KKL06076.1"/>
    <property type="molecule type" value="Genomic_DNA"/>
</dbReference>
<reference evidence="2" key="1">
    <citation type="journal article" date="2015" name="Nature">
        <title>Complex archaea that bridge the gap between prokaryotes and eukaryotes.</title>
        <authorList>
            <person name="Spang A."/>
            <person name="Saw J.H."/>
            <person name="Jorgensen S.L."/>
            <person name="Zaremba-Niedzwiedzka K."/>
            <person name="Martijn J."/>
            <person name="Lind A.E."/>
            <person name="van Eijk R."/>
            <person name="Schleper C."/>
            <person name="Guy L."/>
            <person name="Ettema T.J."/>
        </authorList>
    </citation>
    <scope>NUCLEOTIDE SEQUENCE</scope>
</reference>
<accession>A0A0F9CK33</accession>
<comment type="caution">
    <text evidence="2">The sequence shown here is derived from an EMBL/GenBank/DDBJ whole genome shotgun (WGS) entry which is preliminary data.</text>
</comment>
<protein>
    <recommendedName>
        <fullName evidence="1">tRNA methyltransferase TRMD/TRM10-type domain-containing protein</fullName>
    </recommendedName>
</protein>
<dbReference type="GO" id="GO:0052906">
    <property type="term" value="F:tRNA (guanine(37)-N1)-methyltransferase activity"/>
    <property type="evidence" value="ECO:0007669"/>
    <property type="project" value="InterPro"/>
</dbReference>